<reference evidence="4" key="1">
    <citation type="submission" date="2021-02" db="EMBL/GenBank/DDBJ databases">
        <title>Genome sequence Cadophora malorum strain M34.</title>
        <authorList>
            <person name="Stefanovic E."/>
            <person name="Vu D."/>
            <person name="Scully C."/>
            <person name="Dijksterhuis J."/>
            <person name="Roader J."/>
            <person name="Houbraken J."/>
        </authorList>
    </citation>
    <scope>NUCLEOTIDE SEQUENCE</scope>
    <source>
        <strain evidence="4">M34</strain>
    </source>
</reference>
<feature type="transmembrane region" description="Helical" evidence="3">
    <location>
        <begin position="1439"/>
        <end position="1463"/>
    </location>
</feature>
<dbReference type="GO" id="GO:0043386">
    <property type="term" value="P:mycotoxin biosynthetic process"/>
    <property type="evidence" value="ECO:0007669"/>
    <property type="project" value="InterPro"/>
</dbReference>
<dbReference type="InterPro" id="IPR052957">
    <property type="entry name" value="Auxin_embryo_med"/>
</dbReference>
<keyword evidence="3" id="KW-1133">Transmembrane helix</keyword>
<dbReference type="InterPro" id="IPR036890">
    <property type="entry name" value="HATPase_C_sf"/>
</dbReference>
<proteinExistence type="inferred from homology"/>
<dbReference type="InterPro" id="IPR021765">
    <property type="entry name" value="UstYa-like"/>
</dbReference>
<dbReference type="SUPFAM" id="SSF55874">
    <property type="entry name" value="ATPase domain of HSP90 chaperone/DNA topoisomerase II/histidine kinase"/>
    <property type="match status" value="1"/>
</dbReference>
<keyword evidence="3" id="KW-0812">Transmembrane</keyword>
<feature type="compositionally biased region" description="Low complexity" evidence="2">
    <location>
        <begin position="1334"/>
        <end position="1344"/>
    </location>
</feature>
<dbReference type="PANTHER" id="PTHR32387:SF0">
    <property type="entry name" value="PROTEIN NO VEIN"/>
    <property type="match status" value="1"/>
</dbReference>
<dbReference type="PANTHER" id="PTHR32387">
    <property type="entry name" value="WU:FJ29H11"/>
    <property type="match status" value="1"/>
</dbReference>
<dbReference type="Gene3D" id="3.30.565.10">
    <property type="entry name" value="Histidine kinase-like ATPase, C-terminal domain"/>
    <property type="match status" value="1"/>
</dbReference>
<name>A0A8H7T4P6_9HELO</name>
<gene>
    <name evidence="4" type="ORF">IFR04_012208</name>
</gene>
<feature type="compositionally biased region" description="Polar residues" evidence="2">
    <location>
        <begin position="1261"/>
        <end position="1291"/>
    </location>
</feature>
<evidence type="ECO:0000313" key="4">
    <source>
        <dbReference type="EMBL" id="KAG4414675.1"/>
    </source>
</evidence>
<feature type="compositionally biased region" description="Low complexity" evidence="2">
    <location>
        <begin position="1318"/>
        <end position="1327"/>
    </location>
</feature>
<evidence type="ECO:0000256" key="2">
    <source>
        <dbReference type="SAM" id="MobiDB-lite"/>
    </source>
</evidence>
<feature type="region of interest" description="Disordered" evidence="2">
    <location>
        <begin position="1183"/>
        <end position="1216"/>
    </location>
</feature>
<evidence type="ECO:0000313" key="5">
    <source>
        <dbReference type="Proteomes" id="UP000664132"/>
    </source>
</evidence>
<comment type="caution">
    <text evidence="4">The sequence shown here is derived from an EMBL/GenBank/DDBJ whole genome shotgun (WGS) entry which is preliminary data.</text>
</comment>
<evidence type="ECO:0008006" key="6">
    <source>
        <dbReference type="Google" id="ProtNLM"/>
    </source>
</evidence>
<feature type="compositionally biased region" description="Low complexity" evidence="2">
    <location>
        <begin position="1186"/>
        <end position="1204"/>
    </location>
</feature>
<feature type="region of interest" description="Disordered" evidence="2">
    <location>
        <begin position="1257"/>
        <end position="1350"/>
    </location>
</feature>
<protein>
    <recommendedName>
        <fullName evidence="6">Protein NO VEIN C-terminal domain-containing protein</fullName>
    </recommendedName>
</protein>
<evidence type="ECO:0000256" key="1">
    <source>
        <dbReference type="ARBA" id="ARBA00035112"/>
    </source>
</evidence>
<dbReference type="EMBL" id="JAFJYH010000254">
    <property type="protein sequence ID" value="KAG4414675.1"/>
    <property type="molecule type" value="Genomic_DNA"/>
</dbReference>
<keyword evidence="5" id="KW-1185">Reference proteome</keyword>
<comment type="similarity">
    <text evidence="1">Belongs to the ustYa family.</text>
</comment>
<dbReference type="OrthoDB" id="1262810at2759"/>
<dbReference type="NCBIfam" id="NF047352">
    <property type="entry name" value="P_loop_sacsin"/>
    <property type="match status" value="1"/>
</dbReference>
<organism evidence="4 5">
    <name type="scientific">Cadophora malorum</name>
    <dbReference type="NCBI Taxonomy" id="108018"/>
    <lineage>
        <taxon>Eukaryota</taxon>
        <taxon>Fungi</taxon>
        <taxon>Dikarya</taxon>
        <taxon>Ascomycota</taxon>
        <taxon>Pezizomycotina</taxon>
        <taxon>Leotiomycetes</taxon>
        <taxon>Helotiales</taxon>
        <taxon>Ploettnerulaceae</taxon>
        <taxon>Cadophora</taxon>
    </lineage>
</organism>
<accession>A0A8H7T4P6</accession>
<dbReference type="Pfam" id="PF11807">
    <property type="entry name" value="UstYa"/>
    <property type="match status" value="1"/>
</dbReference>
<dbReference type="Proteomes" id="UP000664132">
    <property type="component" value="Unassembled WGS sequence"/>
</dbReference>
<sequence length="1627" mass="186227">MATRARNIQKQEADNHLRDIRRRKGVDVADEQQSDNVGDLHRALNILSDQLYKKPTHFLLELIQNADDNTFETITPTLHIDLCGSSKFSLRVDCNEVGFDKSNVEALCRIGASTKKSKERKQGYIGEKGIGFKSVFKIADTVRISSLGYEFKFDRRSILGMIVPIIEPFPPEERKVGQTQTYLEIKGIRNYLVIKSELENLEPEILIFLRKICRLSISTPDLECEFRIRRLDNDVDFDGKETAILTTSKKNKIRKHRYIVVRRIEKDLESDERREGITKTETVLAFPIDDKMRPVLRSQNTYAYLPIDDYGFNGDFLLIANRESVDSSKWNDSVLKGVLSTFIHKAVPRFNEIHPSSPTLRYTWPLFLKDREGTSKFWSRLKRWILSRLKTTSAVLECRRKKELSRPEDLLYIPPEFRLNGKPLIEDKSTEKHHLSFSYDSEISQILPELSKIGVETMSFKKFYKELRDCIFYHGVGFLEEQSNEWHSKVAQLLIRKGTWHQQRAIRLIPLHDGRWVDASEDNIFLEEDISRATIPRGLNFNLVDLEACRDGNRRAFFREIGIRNCDQAAICRLIMQRYRPFDRISLSQSIDDLIYLFRTPQSVYNGPFERLQLLPAPPLEGFRYAKRFYIQDEKNICPIISQYAQDPASKIPLLHPLYLDAIRGLGKESQFVEWACSCLKMSTRPHLVDEAGKLTPELKFLGENASMDLMLLLRNNWSAYKDQLKHDNLVTEISKMSVSCTDRIARPLRETILPRRDLQPEGPDLPQVAVPEPDDSRWIQFSSFGVLTSLNSKFYLRQLIALASRPDSNGASKSSVQSVYTRLESQMLLTEPTQVEFKNRPLVFIEGLKKWVFLHECVWTGPALTFPLTSVHYLNTEYPASKKLFREHLKLGNVTLDHVIQELSVVREDTSFGRLGELLLHLNKFLKRKSPQDCLSKLKGKKIIPVRQPDGTLCRMTYDTDFWYFADRKKLQQIFDGKLPVINFDATIVKKLQPLIKAMDLSEYVLSKIDSCTSETVGDKMYDEERRLDLRTRSLYLQRLITDKSVPEMKKLAGVLETLQVWVVPTIKVTHQVDGVIGADDTGSILFDDSHEDKLEITFALNTDEAVVNFELSAAFIDFCNIEPKFERMVFLILTCRLEDIDDVFERYGTDLPNYHRADSHDASDVDSILDEDNNAAVAELGSHAATSPRTPSPRSTTPRTPAVPLTSSRSSFLRDRIPQLDGRISSIRAAAAQASMRPTLVRSPSRTSIATALMPGAVHNSTQKPPSPASRSGILTSQTDFASSSTTAESKNENRNDSNAFNFDDMSSALPDIFATPTRPSYSPSRTRHSSSRFSRSPFVSRTEPDSSNAMEGIHRQYIGLQGEVFINEWLSQNLQPEWDATRHWTSRNRNTIYPDHPFEGHERDFADFTYEDIVEHEDNKRKAILNSVMVEVLQGVEILLCIVVVLCDFAVLVLVSFGFINITIIRQASIPPLLETTKTTIFVEDPTFAARAPNASGSWQDLTNNMDIGKVYIANPERHDLFPSEIQSDIPGYNLYLVAMYHQLHCLGTIRRFFYTLNIAEEDVYGGHVGHCFDYLRQSILCSADLTLENTGVGWEVEHLCRDPVEVSSFMKSNNEDVRRRVEK</sequence>
<evidence type="ECO:0000256" key="3">
    <source>
        <dbReference type="SAM" id="Phobius"/>
    </source>
</evidence>
<keyword evidence="3" id="KW-0472">Membrane</keyword>